<organism evidence="2 3">
    <name type="scientific">Trichosporon asahii var. asahii (strain ATCC 90039 / CBS 2479 / JCM 2466 / KCTC 7840 / NBRC 103889/ NCYC 2677 / UAMH 7654)</name>
    <name type="common">Yeast</name>
    <dbReference type="NCBI Taxonomy" id="1186058"/>
    <lineage>
        <taxon>Eukaryota</taxon>
        <taxon>Fungi</taxon>
        <taxon>Dikarya</taxon>
        <taxon>Basidiomycota</taxon>
        <taxon>Agaricomycotina</taxon>
        <taxon>Tremellomycetes</taxon>
        <taxon>Trichosporonales</taxon>
        <taxon>Trichosporonaceae</taxon>
        <taxon>Trichosporon</taxon>
    </lineage>
</organism>
<gene>
    <name evidence="2" type="ORF">A1Q1_06966</name>
</gene>
<feature type="compositionally biased region" description="Polar residues" evidence="1">
    <location>
        <begin position="166"/>
        <end position="179"/>
    </location>
</feature>
<dbReference type="AlphaFoldDB" id="J4UJ20"/>
<protein>
    <submittedName>
        <fullName evidence="2">Uncharacterized protein</fullName>
    </submittedName>
</protein>
<dbReference type="KEGG" id="tasa:A1Q1_06966"/>
<proteinExistence type="predicted"/>
<dbReference type="GeneID" id="25990478"/>
<dbReference type="HOGENOM" id="CLU_1205516_0_0_1"/>
<feature type="compositionally biased region" description="Pro residues" evidence="1">
    <location>
        <begin position="140"/>
        <end position="150"/>
    </location>
</feature>
<comment type="caution">
    <text evidence="2">The sequence shown here is derived from an EMBL/GenBank/DDBJ whole genome shotgun (WGS) entry which is preliminary data.</text>
</comment>
<sequence length="230" mass="25580">MWPSSKYSKRYQRRLTQWREKQGWVAPPAAAVTHDQTGLNGYNTEPIDQWETVTPMDVEPGYPTTTAYGKPVHAVHDYYDDDRVPQQYAQGPADWEFVDQRQHYHPQQRDYPPLDSAQPSYPPATGAPSRYATQTYTTQPVPPPGHPEQPPMTYQPAGERIDPQVGWQQHASWRGTCTPQDVAGFRAPESPGGAGSPVSLVSPNGASANASTGSDRRRIHRDNVLPGSAY</sequence>
<reference evidence="2 3" key="1">
    <citation type="journal article" date="2012" name="Eukaryot. Cell">
        <title>Draft genome sequence of CBS 2479, the standard type strain of Trichosporon asahii.</title>
        <authorList>
            <person name="Yang R.Y."/>
            <person name="Li H.T."/>
            <person name="Zhu H."/>
            <person name="Zhou G.P."/>
            <person name="Wang M."/>
            <person name="Wang L."/>
        </authorList>
    </citation>
    <scope>NUCLEOTIDE SEQUENCE [LARGE SCALE GENOMIC DNA]</scope>
    <source>
        <strain evidence="3">ATCC 90039 / CBS 2479 / JCM 2466 / KCTC 7840 / NCYC 2677 / UAMH 7654</strain>
    </source>
</reference>
<accession>J4UJ20</accession>
<feature type="compositionally biased region" description="Polar residues" evidence="1">
    <location>
        <begin position="199"/>
        <end position="213"/>
    </location>
</feature>
<dbReference type="VEuPathDB" id="FungiDB:A1Q1_06966"/>
<dbReference type="EMBL" id="ALBS01000047">
    <property type="protein sequence ID" value="EJT51735.1"/>
    <property type="molecule type" value="Genomic_DNA"/>
</dbReference>
<dbReference type="Proteomes" id="UP000002748">
    <property type="component" value="Unassembled WGS sequence"/>
</dbReference>
<dbReference type="RefSeq" id="XP_014182690.1">
    <property type="nucleotide sequence ID" value="XM_014327215.1"/>
</dbReference>
<name>J4UJ20_TRIAS</name>
<evidence type="ECO:0000256" key="1">
    <source>
        <dbReference type="SAM" id="MobiDB-lite"/>
    </source>
</evidence>
<feature type="region of interest" description="Disordered" evidence="1">
    <location>
        <begin position="88"/>
        <end position="230"/>
    </location>
</feature>
<evidence type="ECO:0000313" key="3">
    <source>
        <dbReference type="Proteomes" id="UP000002748"/>
    </source>
</evidence>
<evidence type="ECO:0000313" key="2">
    <source>
        <dbReference type="EMBL" id="EJT51735.1"/>
    </source>
</evidence>